<comment type="caution">
    <text evidence="17">The sequence shown here is derived from an EMBL/GenBank/DDBJ whole genome shotgun (WGS) entry which is preliminary data.</text>
</comment>
<dbReference type="GO" id="GO:0035597">
    <property type="term" value="F:tRNA-2-methylthio-N(6)-dimethylallyladenosine(37) synthase activity"/>
    <property type="evidence" value="ECO:0007669"/>
    <property type="project" value="UniProtKB-EC"/>
</dbReference>
<feature type="binding site" evidence="13">
    <location>
        <position position="87"/>
    </location>
    <ligand>
        <name>[4Fe-4S] cluster</name>
        <dbReference type="ChEBI" id="CHEBI:49883"/>
        <label>1</label>
    </ligand>
</feature>
<keyword evidence="5 13" id="KW-0479">Metal-binding</keyword>
<proteinExistence type="inferred from homology"/>
<keyword evidence="4 13" id="KW-0949">S-adenosyl-L-methionine</keyword>
<comment type="subcellular location">
    <subcellularLocation>
        <location evidence="13">Cytoplasm</location>
    </subcellularLocation>
</comment>
<dbReference type="NCBIfam" id="TIGR01574">
    <property type="entry name" value="miaB-methiolase"/>
    <property type="match status" value="1"/>
</dbReference>
<dbReference type="Gene3D" id="3.40.50.12160">
    <property type="entry name" value="Methylthiotransferase, N-terminal domain"/>
    <property type="match status" value="1"/>
</dbReference>
<evidence type="ECO:0000313" key="17">
    <source>
        <dbReference type="EMBL" id="MBF1284509.1"/>
    </source>
</evidence>
<feature type="binding site" evidence="13">
    <location>
        <position position="51"/>
    </location>
    <ligand>
        <name>[4Fe-4S] cluster</name>
        <dbReference type="ChEBI" id="CHEBI:49883"/>
        <label>1</label>
    </ligand>
</feature>
<dbReference type="InterPro" id="IPR038135">
    <property type="entry name" value="Methylthiotransferase_N_sf"/>
</dbReference>
<evidence type="ECO:0000256" key="7">
    <source>
        <dbReference type="ARBA" id="ARBA00023014"/>
    </source>
</evidence>
<dbReference type="SFLD" id="SFLDG01061">
    <property type="entry name" value="methylthiotransferase"/>
    <property type="match status" value="1"/>
</dbReference>
<keyword evidence="13" id="KW-0819">tRNA processing</keyword>
<dbReference type="PROSITE" id="PS01278">
    <property type="entry name" value="MTTASE_RADICAL"/>
    <property type="match status" value="1"/>
</dbReference>
<evidence type="ECO:0000259" key="15">
    <source>
        <dbReference type="PROSITE" id="PS51449"/>
    </source>
</evidence>
<dbReference type="Gene3D" id="3.80.30.20">
    <property type="entry name" value="tm_1862 like domain"/>
    <property type="match status" value="1"/>
</dbReference>
<dbReference type="InterPro" id="IPR058240">
    <property type="entry name" value="rSAM_sf"/>
</dbReference>
<dbReference type="InterPro" id="IPR013848">
    <property type="entry name" value="Methylthiotransferase_N"/>
</dbReference>
<dbReference type="Pfam" id="PF01938">
    <property type="entry name" value="TRAM"/>
    <property type="match status" value="1"/>
</dbReference>
<dbReference type="InterPro" id="IPR006463">
    <property type="entry name" value="MiaB_methiolase"/>
</dbReference>
<evidence type="ECO:0000256" key="5">
    <source>
        <dbReference type="ARBA" id="ARBA00022723"/>
    </source>
</evidence>
<dbReference type="FunFam" id="3.40.50.12160:FF:000003">
    <property type="entry name" value="CDK5 regulatory subunit-associated protein 1"/>
    <property type="match status" value="1"/>
</dbReference>
<dbReference type="EC" id="2.8.4.3" evidence="8 13"/>
<evidence type="ECO:0000256" key="2">
    <source>
        <dbReference type="ARBA" id="ARBA00022485"/>
    </source>
</evidence>
<evidence type="ECO:0000256" key="4">
    <source>
        <dbReference type="ARBA" id="ARBA00022691"/>
    </source>
</evidence>
<keyword evidence="2 13" id="KW-0004">4Fe-4S</keyword>
<comment type="cofactor">
    <cofactor evidence="13">
        <name>[4Fe-4S] cluster</name>
        <dbReference type="ChEBI" id="CHEBI:49883"/>
    </cofactor>
    <text evidence="13">Binds 2 [4Fe-4S] clusters. One cluster is coordinated with 3 cysteines and an exchangeable S-adenosyl-L-methionine.</text>
</comment>
<keyword evidence="7 13" id="KW-0411">Iron-sulfur</keyword>
<dbReference type="PROSITE" id="PS50926">
    <property type="entry name" value="TRAM"/>
    <property type="match status" value="1"/>
</dbReference>
<evidence type="ECO:0000256" key="11">
    <source>
        <dbReference type="ARBA" id="ARBA00080698"/>
    </source>
</evidence>
<comment type="function">
    <text evidence="1 13">Catalyzes the methylthiolation of N6-(dimethylallyl)adenosine (i(6)A), leading to the formation of 2-methylthio-N6-(dimethylallyl)adenosine (ms(2)i(6)A) at position 37 in tRNAs that read codons beginning with uridine.</text>
</comment>
<feature type="domain" description="Radical SAM core" evidence="16">
    <location>
        <begin position="183"/>
        <end position="412"/>
    </location>
</feature>
<dbReference type="InterPro" id="IPR007197">
    <property type="entry name" value="rSAM"/>
</dbReference>
<dbReference type="GO" id="GO:0005829">
    <property type="term" value="C:cytosol"/>
    <property type="evidence" value="ECO:0007669"/>
    <property type="project" value="TreeGrafter"/>
</dbReference>
<reference evidence="17" key="1">
    <citation type="submission" date="2020-04" db="EMBL/GenBank/DDBJ databases">
        <title>Deep metagenomics examines the oral microbiome during advanced dental caries in children, revealing novel taxa and co-occurrences with host molecules.</title>
        <authorList>
            <person name="Baker J.L."/>
            <person name="Morton J.T."/>
            <person name="Dinis M."/>
            <person name="Alvarez R."/>
            <person name="Tran N.C."/>
            <person name="Knight R."/>
            <person name="Edlund A."/>
        </authorList>
    </citation>
    <scope>NUCLEOTIDE SEQUENCE</scope>
    <source>
        <strain evidence="17">JCVI_24_bin.2</strain>
    </source>
</reference>
<dbReference type="InterPro" id="IPR023404">
    <property type="entry name" value="rSAM_horseshoe"/>
</dbReference>
<evidence type="ECO:0000259" key="14">
    <source>
        <dbReference type="PROSITE" id="PS50926"/>
    </source>
</evidence>
<dbReference type="PANTHER" id="PTHR43020">
    <property type="entry name" value="CDK5 REGULATORY SUBUNIT-ASSOCIATED PROTEIN 1"/>
    <property type="match status" value="1"/>
</dbReference>
<comment type="subunit">
    <text evidence="13">Monomer.</text>
</comment>
<feature type="domain" description="TRAM" evidence="14">
    <location>
        <begin position="415"/>
        <end position="476"/>
    </location>
</feature>
<keyword evidence="13" id="KW-0963">Cytoplasm</keyword>
<gene>
    <name evidence="13 17" type="primary">miaB</name>
    <name evidence="17" type="ORF">HXM93_08300</name>
</gene>
<feature type="binding site" evidence="13">
    <location>
        <position position="201"/>
    </location>
    <ligand>
        <name>[4Fe-4S] cluster</name>
        <dbReference type="ChEBI" id="CHEBI:49883"/>
        <label>2</label>
        <note>4Fe-4S-S-AdoMet</note>
    </ligand>
</feature>
<dbReference type="InterPro" id="IPR006638">
    <property type="entry name" value="Elp3/MiaA/NifB-like_rSAM"/>
</dbReference>
<dbReference type="AlphaFoldDB" id="A0A930DQ48"/>
<keyword evidence="3 13" id="KW-0808">Transferase</keyword>
<feature type="domain" description="MTTase N-terminal" evidence="15">
    <location>
        <begin position="42"/>
        <end position="160"/>
    </location>
</feature>
<dbReference type="SFLD" id="SFLDG01082">
    <property type="entry name" value="B12-binding_domain_containing"/>
    <property type="match status" value="1"/>
</dbReference>
<comment type="catalytic activity">
    <reaction evidence="9 13">
        <text>N(6)-dimethylallyladenosine(37) in tRNA + (sulfur carrier)-SH + AH2 + 2 S-adenosyl-L-methionine = 2-methylsulfanyl-N(6)-dimethylallyladenosine(37) in tRNA + (sulfur carrier)-H + 5'-deoxyadenosine + L-methionine + A + S-adenosyl-L-homocysteine + 2 H(+)</text>
        <dbReference type="Rhea" id="RHEA:37067"/>
        <dbReference type="Rhea" id="RHEA-COMP:10375"/>
        <dbReference type="Rhea" id="RHEA-COMP:10376"/>
        <dbReference type="Rhea" id="RHEA-COMP:14737"/>
        <dbReference type="Rhea" id="RHEA-COMP:14739"/>
        <dbReference type="ChEBI" id="CHEBI:13193"/>
        <dbReference type="ChEBI" id="CHEBI:15378"/>
        <dbReference type="ChEBI" id="CHEBI:17319"/>
        <dbReference type="ChEBI" id="CHEBI:17499"/>
        <dbReference type="ChEBI" id="CHEBI:29917"/>
        <dbReference type="ChEBI" id="CHEBI:57844"/>
        <dbReference type="ChEBI" id="CHEBI:57856"/>
        <dbReference type="ChEBI" id="CHEBI:59789"/>
        <dbReference type="ChEBI" id="CHEBI:64428"/>
        <dbReference type="ChEBI" id="CHEBI:74415"/>
        <dbReference type="ChEBI" id="CHEBI:74417"/>
        <dbReference type="EC" id="2.8.4.3"/>
    </reaction>
</comment>
<evidence type="ECO:0000256" key="3">
    <source>
        <dbReference type="ARBA" id="ARBA00022679"/>
    </source>
</evidence>
<evidence type="ECO:0000256" key="1">
    <source>
        <dbReference type="ARBA" id="ARBA00003234"/>
    </source>
</evidence>
<feature type="binding site" evidence="13">
    <location>
        <position position="121"/>
    </location>
    <ligand>
        <name>[4Fe-4S] cluster</name>
        <dbReference type="ChEBI" id="CHEBI:49883"/>
        <label>1</label>
    </ligand>
</feature>
<evidence type="ECO:0000256" key="6">
    <source>
        <dbReference type="ARBA" id="ARBA00023004"/>
    </source>
</evidence>
<evidence type="ECO:0000256" key="12">
    <source>
        <dbReference type="ARBA" id="ARBA00081141"/>
    </source>
</evidence>
<feature type="binding site" evidence="13">
    <location>
        <position position="197"/>
    </location>
    <ligand>
        <name>[4Fe-4S] cluster</name>
        <dbReference type="ChEBI" id="CHEBI:49883"/>
        <label>2</label>
        <note>4Fe-4S-S-AdoMet</note>
    </ligand>
</feature>
<organism evidence="17 18">
    <name type="scientific">Oribacterium parvum</name>
    <dbReference type="NCBI Taxonomy" id="1501329"/>
    <lineage>
        <taxon>Bacteria</taxon>
        <taxon>Bacillati</taxon>
        <taxon>Bacillota</taxon>
        <taxon>Clostridia</taxon>
        <taxon>Lachnospirales</taxon>
        <taxon>Lachnospiraceae</taxon>
        <taxon>Oribacterium</taxon>
    </lineage>
</organism>
<evidence type="ECO:0000256" key="8">
    <source>
        <dbReference type="ARBA" id="ARBA00033765"/>
    </source>
</evidence>
<dbReference type="FunFam" id="3.80.30.20:FF:000001">
    <property type="entry name" value="tRNA-2-methylthio-N(6)-dimethylallyladenosine synthase 2"/>
    <property type="match status" value="1"/>
</dbReference>
<dbReference type="InterPro" id="IPR005839">
    <property type="entry name" value="Methylthiotransferase"/>
</dbReference>
<dbReference type="Proteomes" id="UP000709351">
    <property type="component" value="Unassembled WGS sequence"/>
</dbReference>
<dbReference type="CDD" id="cd01335">
    <property type="entry name" value="Radical_SAM"/>
    <property type="match status" value="1"/>
</dbReference>
<evidence type="ECO:0000256" key="9">
    <source>
        <dbReference type="ARBA" id="ARBA00051425"/>
    </source>
</evidence>
<dbReference type="SFLD" id="SFLDS00029">
    <property type="entry name" value="Radical_SAM"/>
    <property type="match status" value="1"/>
</dbReference>
<evidence type="ECO:0000313" key="18">
    <source>
        <dbReference type="Proteomes" id="UP000709351"/>
    </source>
</evidence>
<dbReference type="PROSITE" id="PS51449">
    <property type="entry name" value="MTTASE_N"/>
    <property type="match status" value="1"/>
</dbReference>
<dbReference type="EMBL" id="JABZRD010000555">
    <property type="protein sequence ID" value="MBF1284509.1"/>
    <property type="molecule type" value="Genomic_DNA"/>
</dbReference>
<dbReference type="GO" id="GO:0051539">
    <property type="term" value="F:4 iron, 4 sulfur cluster binding"/>
    <property type="evidence" value="ECO:0007669"/>
    <property type="project" value="UniProtKB-UniRule"/>
</dbReference>
<keyword evidence="6 13" id="KW-0408">Iron</keyword>
<dbReference type="SUPFAM" id="SSF102114">
    <property type="entry name" value="Radical SAM enzymes"/>
    <property type="match status" value="1"/>
</dbReference>
<name>A0A930DQ48_9FIRM</name>
<dbReference type="HAMAP" id="MF_01864">
    <property type="entry name" value="tRNA_metthiotr_MiaB"/>
    <property type="match status" value="1"/>
</dbReference>
<dbReference type="PROSITE" id="PS51918">
    <property type="entry name" value="RADICAL_SAM"/>
    <property type="match status" value="1"/>
</dbReference>
<evidence type="ECO:0000259" key="16">
    <source>
        <dbReference type="PROSITE" id="PS51918"/>
    </source>
</evidence>
<dbReference type="InterPro" id="IPR002792">
    <property type="entry name" value="TRAM_dom"/>
</dbReference>
<protein>
    <recommendedName>
        <fullName evidence="10 13">tRNA-2-methylthio-N(6)-dimethylallyladenosine synthase</fullName>
        <ecNumber evidence="8 13">2.8.4.3</ecNumber>
    </recommendedName>
    <alternativeName>
        <fullName evidence="12 13">(Dimethylallyl)adenosine tRNA methylthiotransferase MiaB</fullName>
    </alternativeName>
    <alternativeName>
        <fullName evidence="11 13">tRNA-i(6)A37 methylthiotransferase</fullName>
    </alternativeName>
</protein>
<dbReference type="GO" id="GO:0046872">
    <property type="term" value="F:metal ion binding"/>
    <property type="evidence" value="ECO:0007669"/>
    <property type="project" value="UniProtKB-KW"/>
</dbReference>
<evidence type="ECO:0000256" key="13">
    <source>
        <dbReference type="HAMAP-Rule" id="MF_01864"/>
    </source>
</evidence>
<dbReference type="PANTHER" id="PTHR43020:SF2">
    <property type="entry name" value="MITOCHONDRIAL TRNA METHYLTHIOTRANSFERASE CDK5RAP1"/>
    <property type="match status" value="1"/>
</dbReference>
<dbReference type="SFLD" id="SFLDF00273">
    <property type="entry name" value="(dimethylallyl)adenosine_tRNA"/>
    <property type="match status" value="1"/>
</dbReference>
<dbReference type="Pfam" id="PF04055">
    <property type="entry name" value="Radical_SAM"/>
    <property type="match status" value="1"/>
</dbReference>
<accession>A0A930DQ48</accession>
<dbReference type="NCBIfam" id="TIGR00089">
    <property type="entry name" value="MiaB/RimO family radical SAM methylthiotransferase"/>
    <property type="match status" value="1"/>
</dbReference>
<dbReference type="Pfam" id="PF00919">
    <property type="entry name" value="UPF0004"/>
    <property type="match status" value="1"/>
</dbReference>
<dbReference type="SMART" id="SM00729">
    <property type="entry name" value="Elp3"/>
    <property type="match status" value="1"/>
</dbReference>
<evidence type="ECO:0000256" key="10">
    <source>
        <dbReference type="ARBA" id="ARBA00068570"/>
    </source>
</evidence>
<comment type="similarity">
    <text evidence="13">Belongs to the methylthiotransferase family. MiaB subfamily.</text>
</comment>
<dbReference type="InterPro" id="IPR020612">
    <property type="entry name" value="Methylthiotransferase_CS"/>
</dbReference>
<sequence>MKDLVFEEIEKNAPKEEPARQLYFIEALRSFVEMKQGEGYEAKAMVSVIGCQMSAKDGEKLQGILEEAGYQSTESEEEADVILFTTCTVRENANQKLYGRIGQLKHLYKKNKDMVIGITGCMMQEKDEVETIQEKYPYVHLIFGTHNIYKLAELLLEALISKERKVETWEDTSLIVENLPSKRKYPFRASVNISFGCNNFCTYCIVPYVRGREKSRDSREIVKECEALVRDGVKEIMLLGQNVNSYGLDRKEELSFPALLREVAKIPGLRRIRFMTPNPKDFSDELLSVIQENENICNHIHLPLQSGSTAILKRMNRHYTKESYLSLLRKIKESLPELGLTTDIIVGFPGETEEDFQDTLSVVREAQFDSAFTFQYSKRSGTPAAKWDGVDEKIVAERFQRLLDTVRESSKEREGKDLGKVMDVLVEERNTENNMLTGRLENNILVHFEGGERLLGEIVPVKLEKSMGFYYYGTVV</sequence>
<feature type="binding site" evidence="13">
    <location>
        <position position="204"/>
    </location>
    <ligand>
        <name>[4Fe-4S] cluster</name>
        <dbReference type="ChEBI" id="CHEBI:49883"/>
        <label>2</label>
        <note>4Fe-4S-S-AdoMet</note>
    </ligand>
</feature>